<comment type="subcellular location">
    <subcellularLocation>
        <location evidence="1">Cell membrane</location>
        <topology evidence="1">Multi-pass membrane protein</topology>
    </subcellularLocation>
</comment>
<accession>A0A0V8JPA3</accession>
<dbReference type="InterPro" id="IPR036890">
    <property type="entry name" value="HATPase_C_sf"/>
</dbReference>
<evidence type="ECO:0000313" key="14">
    <source>
        <dbReference type="EMBL" id="KSU88882.1"/>
    </source>
</evidence>
<evidence type="ECO:0000256" key="9">
    <source>
        <dbReference type="ARBA" id="ARBA00022989"/>
    </source>
</evidence>
<feature type="transmembrane region" description="Helical" evidence="12">
    <location>
        <begin position="303"/>
        <end position="326"/>
    </location>
</feature>
<dbReference type="GO" id="GO:0005524">
    <property type="term" value="F:ATP binding"/>
    <property type="evidence" value="ECO:0007669"/>
    <property type="project" value="UniProtKB-KW"/>
</dbReference>
<protein>
    <submittedName>
        <fullName evidence="14">Histidine kinase</fullName>
    </submittedName>
</protein>
<dbReference type="GO" id="GO:0000155">
    <property type="term" value="F:phosphorelay sensor kinase activity"/>
    <property type="evidence" value="ECO:0007669"/>
    <property type="project" value="InterPro"/>
</dbReference>
<dbReference type="InterPro" id="IPR003660">
    <property type="entry name" value="HAMP_dom"/>
</dbReference>
<evidence type="ECO:0000256" key="2">
    <source>
        <dbReference type="ARBA" id="ARBA00022475"/>
    </source>
</evidence>
<dbReference type="InterPro" id="IPR003594">
    <property type="entry name" value="HATPase_dom"/>
</dbReference>
<dbReference type="InterPro" id="IPR050640">
    <property type="entry name" value="Bact_2-comp_sensor_kinase"/>
</dbReference>
<dbReference type="AlphaFoldDB" id="A0A0V8JPA3"/>
<keyword evidence="8" id="KW-0067">ATP-binding</keyword>
<proteinExistence type="predicted"/>
<dbReference type="PANTHER" id="PTHR34220:SF11">
    <property type="entry name" value="SENSOR PROTEIN KINASE HPTS"/>
    <property type="match status" value="1"/>
</dbReference>
<keyword evidence="11 12" id="KW-0472">Membrane</keyword>
<evidence type="ECO:0000256" key="1">
    <source>
        <dbReference type="ARBA" id="ARBA00004651"/>
    </source>
</evidence>
<sequence>MKGWSIRKKLILFLLIATVVPFIISNVFTYQYTKETVKNRFISTNYQVVKSGSEDLSTYLQEISDITPRLYGYYPFIKVLQEGVNNDLGASQLEVRRTLSYLFNTRPEIRQLHLYIENGQDSYTVYNSKISSRKKYEDIYSHSYYARLKEKQQFLSIEPTHKVYSYNNLSTILDSDPKQVISFHHMINEVPSNNLLGFLSIDIDLSKIKSTSDSLYNKEEEDFYLINDDGMIMYSSNQKAIGTTQKYKWIHQLKNKESHSVEWEDSKFSGVLVYDKLAAPFDGWHIVKRIPYSVLYEDARRTALINVLIGLPFLLMIIIATLIVSVRFTEPIRILIQNMKEVEKGSFVVRFKTLGNDEFGMLGQHFKSMVETINDLIKRKYRLEIENKSTQLKVLQSQVNPHFLYNAFQSIGTLALKHKAVEVYKLLTLLSNMMRYSMNMKEDIVTLTEEVNHAEAFLALQKQRFGSKFSYEFQIDERLKRTLVPKMILQPLVENSFKHGFETRVGDGKLTISASLIKESFIQICVRDNGKGMNDKALASLHESLAMSNQHTGEHIGLQNIADRLLIYYENAAKMEVESKENEYFTVTMILPLELNKGDDHNESPDC</sequence>
<reference evidence="14 15" key="1">
    <citation type="submission" date="2015-11" db="EMBL/GenBank/DDBJ databases">
        <title>Bacillus caseinolyticus sp nov.</title>
        <authorList>
            <person name="Dastager S.G."/>
            <person name="Mawlankar R."/>
        </authorList>
    </citation>
    <scope>NUCLEOTIDE SEQUENCE [LARGE SCALE GENOMIC DNA]</scope>
    <source>
        <strain evidence="14 15">SGD-V-76</strain>
    </source>
</reference>
<evidence type="ECO:0000256" key="12">
    <source>
        <dbReference type="SAM" id="Phobius"/>
    </source>
</evidence>
<evidence type="ECO:0000256" key="10">
    <source>
        <dbReference type="ARBA" id="ARBA00023012"/>
    </source>
</evidence>
<dbReference type="SUPFAM" id="SSF158472">
    <property type="entry name" value="HAMP domain-like"/>
    <property type="match status" value="1"/>
</dbReference>
<dbReference type="GO" id="GO:0005886">
    <property type="term" value="C:plasma membrane"/>
    <property type="evidence" value="ECO:0007669"/>
    <property type="project" value="UniProtKB-SubCell"/>
</dbReference>
<dbReference type="PANTHER" id="PTHR34220">
    <property type="entry name" value="SENSOR HISTIDINE KINASE YPDA"/>
    <property type="match status" value="1"/>
</dbReference>
<name>A0A0V8JPA3_9BACI</name>
<evidence type="ECO:0000259" key="13">
    <source>
        <dbReference type="PROSITE" id="PS50885"/>
    </source>
</evidence>
<dbReference type="CDD" id="cd06225">
    <property type="entry name" value="HAMP"/>
    <property type="match status" value="1"/>
</dbReference>
<dbReference type="RefSeq" id="WP_025907635.1">
    <property type="nucleotide sequence ID" value="NZ_KQ758633.1"/>
</dbReference>
<keyword evidence="15" id="KW-1185">Reference proteome</keyword>
<dbReference type="SMART" id="SM00304">
    <property type="entry name" value="HAMP"/>
    <property type="match status" value="1"/>
</dbReference>
<comment type="caution">
    <text evidence="14">The sequence shown here is derived from an EMBL/GenBank/DDBJ whole genome shotgun (WGS) entry which is preliminary data.</text>
</comment>
<evidence type="ECO:0000256" key="11">
    <source>
        <dbReference type="ARBA" id="ARBA00023136"/>
    </source>
</evidence>
<dbReference type="Gene3D" id="3.30.565.10">
    <property type="entry name" value="Histidine kinase-like ATPase, C-terminal domain"/>
    <property type="match status" value="1"/>
</dbReference>
<keyword evidence="10" id="KW-0902">Two-component regulatory system</keyword>
<dbReference type="PROSITE" id="PS50885">
    <property type="entry name" value="HAMP"/>
    <property type="match status" value="1"/>
</dbReference>
<organism evidence="14 15">
    <name type="scientific">Priestia veravalensis</name>
    <dbReference type="NCBI Taxonomy" id="1414648"/>
    <lineage>
        <taxon>Bacteria</taxon>
        <taxon>Bacillati</taxon>
        <taxon>Bacillota</taxon>
        <taxon>Bacilli</taxon>
        <taxon>Bacillales</taxon>
        <taxon>Bacillaceae</taxon>
        <taxon>Priestia</taxon>
    </lineage>
</organism>
<keyword evidence="2" id="KW-1003">Cell membrane</keyword>
<keyword evidence="4" id="KW-0808">Transferase</keyword>
<evidence type="ECO:0000256" key="4">
    <source>
        <dbReference type="ARBA" id="ARBA00022679"/>
    </source>
</evidence>
<evidence type="ECO:0000313" key="15">
    <source>
        <dbReference type="Proteomes" id="UP000053681"/>
    </source>
</evidence>
<dbReference type="Pfam" id="PF02518">
    <property type="entry name" value="HATPase_c"/>
    <property type="match status" value="1"/>
</dbReference>
<dbReference type="SUPFAM" id="SSF55874">
    <property type="entry name" value="ATPase domain of HSP90 chaperone/DNA topoisomerase II/histidine kinase"/>
    <property type="match status" value="1"/>
</dbReference>
<keyword evidence="3" id="KW-0597">Phosphoprotein</keyword>
<evidence type="ECO:0000256" key="5">
    <source>
        <dbReference type="ARBA" id="ARBA00022692"/>
    </source>
</evidence>
<dbReference type="Proteomes" id="UP000053681">
    <property type="component" value="Unassembled WGS sequence"/>
</dbReference>
<keyword evidence="9 12" id="KW-1133">Transmembrane helix</keyword>
<keyword evidence="7 14" id="KW-0418">Kinase</keyword>
<dbReference type="EMBL" id="LNQP01000013">
    <property type="protein sequence ID" value="KSU88882.1"/>
    <property type="molecule type" value="Genomic_DNA"/>
</dbReference>
<evidence type="ECO:0000256" key="8">
    <source>
        <dbReference type="ARBA" id="ARBA00022840"/>
    </source>
</evidence>
<feature type="domain" description="HAMP" evidence="13">
    <location>
        <begin position="326"/>
        <end position="378"/>
    </location>
</feature>
<dbReference type="Gene3D" id="3.30.450.20">
    <property type="entry name" value="PAS domain"/>
    <property type="match status" value="1"/>
</dbReference>
<dbReference type="Pfam" id="PF06580">
    <property type="entry name" value="His_kinase"/>
    <property type="match status" value="1"/>
</dbReference>
<keyword evidence="6" id="KW-0547">Nucleotide-binding</keyword>
<gene>
    <name evidence="14" type="ORF">AS180_05120</name>
</gene>
<dbReference type="Pfam" id="PF00672">
    <property type="entry name" value="HAMP"/>
    <property type="match status" value="1"/>
</dbReference>
<evidence type="ECO:0000256" key="7">
    <source>
        <dbReference type="ARBA" id="ARBA00022777"/>
    </source>
</evidence>
<evidence type="ECO:0000256" key="6">
    <source>
        <dbReference type="ARBA" id="ARBA00022741"/>
    </source>
</evidence>
<dbReference type="InterPro" id="IPR010559">
    <property type="entry name" value="Sig_transdc_His_kin_internal"/>
</dbReference>
<keyword evidence="5 12" id="KW-0812">Transmembrane</keyword>
<dbReference type="Gene3D" id="6.10.340.10">
    <property type="match status" value="1"/>
</dbReference>
<evidence type="ECO:0000256" key="3">
    <source>
        <dbReference type="ARBA" id="ARBA00022553"/>
    </source>
</evidence>